<keyword evidence="2" id="KW-0732">Signal</keyword>
<keyword evidence="5" id="KW-1185">Reference proteome</keyword>
<name>A0A9X4AY20_9BACT</name>
<dbReference type="InterPro" id="IPR010827">
    <property type="entry name" value="BamA/TamA_POTRA"/>
</dbReference>
<protein>
    <recommendedName>
        <fullName evidence="3">POTRA domain-containing protein</fullName>
    </recommendedName>
</protein>
<evidence type="ECO:0000256" key="2">
    <source>
        <dbReference type="SAM" id="SignalP"/>
    </source>
</evidence>
<gene>
    <name evidence="4" type="ORF">KEG57_51970</name>
</gene>
<sequence length="369" mass="39875">MSTRAGLVLAVIVALSTSACGSAGQGARATTPAKDASPKNEPPRAQDPVLVCADTRESVPADQIARIEIQGARVPPELCARVKHGIGRSLDEQRVDDDVRALYADGRIEDIIVHREEGPRTVLVYAVRMRPPLVSFEIQGADPSGALPAGVVLERPEVADPGIIHTMTSDATRQLQDAGYPHAKVDFEMTPRDGGVALVIRATPGPRAIVRAVRFEGPSSDRARELSAAMRTTVGNPLDRPTLERDVLVIQADGYDKGRITTTVAAPEIIESEGGAAVEIVLRVTEGPIFRIRKVTFEGDLIGPVKTYERDFWTLKPGAIFSRTIAAADIERIRAFHEARGSVVDVNPSVELDAARETVDVKVRIEQRR</sequence>
<evidence type="ECO:0000259" key="3">
    <source>
        <dbReference type="Pfam" id="PF07244"/>
    </source>
</evidence>
<evidence type="ECO:0000313" key="5">
    <source>
        <dbReference type="Proteomes" id="UP001151081"/>
    </source>
</evidence>
<dbReference type="EMBL" id="JAGTJJ010000095">
    <property type="protein sequence ID" value="MDC3989089.1"/>
    <property type="molecule type" value="Genomic_DNA"/>
</dbReference>
<dbReference type="GO" id="GO:0019867">
    <property type="term" value="C:outer membrane"/>
    <property type="evidence" value="ECO:0007669"/>
    <property type="project" value="InterPro"/>
</dbReference>
<feature type="signal peptide" evidence="2">
    <location>
        <begin position="1"/>
        <end position="21"/>
    </location>
</feature>
<feature type="chain" id="PRO_5040774709" description="POTRA domain-containing protein" evidence="2">
    <location>
        <begin position="22"/>
        <end position="369"/>
    </location>
</feature>
<organism evidence="4 5">
    <name type="scientific">Polyangium jinanense</name>
    <dbReference type="NCBI Taxonomy" id="2829994"/>
    <lineage>
        <taxon>Bacteria</taxon>
        <taxon>Pseudomonadati</taxon>
        <taxon>Myxococcota</taxon>
        <taxon>Polyangia</taxon>
        <taxon>Polyangiales</taxon>
        <taxon>Polyangiaceae</taxon>
        <taxon>Polyangium</taxon>
    </lineage>
</organism>
<dbReference type="RefSeq" id="WP_272428284.1">
    <property type="nucleotide sequence ID" value="NZ_JAGTJJ010000095.1"/>
</dbReference>
<comment type="caution">
    <text evidence="4">The sequence shown here is derived from an EMBL/GenBank/DDBJ whole genome shotgun (WGS) entry which is preliminary data.</text>
</comment>
<evidence type="ECO:0000313" key="4">
    <source>
        <dbReference type="EMBL" id="MDC3989089.1"/>
    </source>
</evidence>
<dbReference type="AlphaFoldDB" id="A0A9X4AY20"/>
<feature type="region of interest" description="Disordered" evidence="1">
    <location>
        <begin position="22"/>
        <end position="46"/>
    </location>
</feature>
<feature type="domain" description="POTRA" evidence="3">
    <location>
        <begin position="209"/>
        <end position="287"/>
    </location>
</feature>
<accession>A0A9X4AY20</accession>
<evidence type="ECO:0000256" key="1">
    <source>
        <dbReference type="SAM" id="MobiDB-lite"/>
    </source>
</evidence>
<feature type="domain" description="POTRA" evidence="3">
    <location>
        <begin position="291"/>
        <end position="367"/>
    </location>
</feature>
<dbReference type="Pfam" id="PF07244">
    <property type="entry name" value="POTRA"/>
    <property type="match status" value="2"/>
</dbReference>
<dbReference type="PROSITE" id="PS51257">
    <property type="entry name" value="PROKAR_LIPOPROTEIN"/>
    <property type="match status" value="1"/>
</dbReference>
<reference evidence="4 5" key="1">
    <citation type="submission" date="2021-04" db="EMBL/GenBank/DDBJ databases">
        <title>Genome analysis of Polyangium sp.</title>
        <authorList>
            <person name="Li Y."/>
            <person name="Wang J."/>
        </authorList>
    </citation>
    <scope>NUCLEOTIDE SEQUENCE [LARGE SCALE GENOMIC DNA]</scope>
    <source>
        <strain evidence="4 5">SDU14</strain>
    </source>
</reference>
<proteinExistence type="predicted"/>
<dbReference type="Proteomes" id="UP001151081">
    <property type="component" value="Unassembled WGS sequence"/>
</dbReference>
<dbReference type="Gene3D" id="3.10.20.310">
    <property type="entry name" value="membrane protein fhac"/>
    <property type="match status" value="2"/>
</dbReference>